<dbReference type="Pfam" id="PF00535">
    <property type="entry name" value="Glycos_transf_2"/>
    <property type="match status" value="1"/>
</dbReference>
<feature type="domain" description="Glycosyltransferase 2-like" evidence="2">
    <location>
        <begin position="580"/>
        <end position="747"/>
    </location>
</feature>
<dbReference type="SUPFAM" id="SSF53448">
    <property type="entry name" value="Nucleotide-diphospho-sugar transferases"/>
    <property type="match status" value="1"/>
</dbReference>
<keyword evidence="4" id="KW-0808">Transferase</keyword>
<feature type="domain" description="Spore protein YkvP/CgeB glycosyl transferase-like" evidence="3">
    <location>
        <begin position="310"/>
        <end position="415"/>
    </location>
</feature>
<dbReference type="InterPro" id="IPR001173">
    <property type="entry name" value="Glyco_trans_2-like"/>
</dbReference>
<dbReference type="InterPro" id="IPR055259">
    <property type="entry name" value="YkvP/CgeB_Glyco_trans-like"/>
</dbReference>
<dbReference type="PANTHER" id="PTHR22916">
    <property type="entry name" value="GLYCOSYLTRANSFERASE"/>
    <property type="match status" value="1"/>
</dbReference>
<dbReference type="EC" id="2.4.-.-" evidence="4"/>
<organism evidence="4 5">
    <name type="scientific">Exiguobacterium aurantiacum</name>
    <dbReference type="NCBI Taxonomy" id="33987"/>
    <lineage>
        <taxon>Bacteria</taxon>
        <taxon>Bacillati</taxon>
        <taxon>Bacillota</taxon>
        <taxon>Bacilli</taxon>
        <taxon>Bacillales</taxon>
        <taxon>Bacillales Family XII. Incertae Sedis</taxon>
        <taxon>Exiguobacterium</taxon>
    </lineage>
</organism>
<keyword evidence="5" id="KW-1185">Reference proteome</keyword>
<accession>A0ABY5FPV0</accession>
<reference evidence="4" key="1">
    <citation type="submission" date="2022-07" db="EMBL/GenBank/DDBJ databases">
        <title>Complete genome of CX2.</title>
        <authorList>
            <person name="Cao G."/>
        </authorList>
    </citation>
    <scope>NUCLEOTIDE SEQUENCE</scope>
    <source>
        <strain evidence="4">CX2</strain>
    </source>
</reference>
<dbReference type="Pfam" id="PF13524">
    <property type="entry name" value="Glyco_trans_1_2"/>
    <property type="match status" value="1"/>
</dbReference>
<proteinExistence type="inferred from homology"/>
<evidence type="ECO:0000259" key="2">
    <source>
        <dbReference type="Pfam" id="PF00535"/>
    </source>
</evidence>
<evidence type="ECO:0000313" key="4">
    <source>
        <dbReference type="EMBL" id="UTT43644.1"/>
    </source>
</evidence>
<dbReference type="EMBL" id="CP101462">
    <property type="protein sequence ID" value="UTT43644.1"/>
    <property type="molecule type" value="Genomic_DNA"/>
</dbReference>
<keyword evidence="4" id="KW-0328">Glycosyltransferase</keyword>
<gene>
    <name evidence="4" type="ORF">NMQ00_03830</name>
</gene>
<dbReference type="GO" id="GO:0016757">
    <property type="term" value="F:glycosyltransferase activity"/>
    <property type="evidence" value="ECO:0007669"/>
    <property type="project" value="UniProtKB-KW"/>
</dbReference>
<dbReference type="RefSeq" id="WP_255178011.1">
    <property type="nucleotide sequence ID" value="NZ_CP101462.1"/>
</dbReference>
<dbReference type="Proteomes" id="UP001060325">
    <property type="component" value="Chromosome"/>
</dbReference>
<protein>
    <submittedName>
        <fullName evidence="4">Glycosyltransferase</fullName>
        <ecNumber evidence="4">2.4.-.-</ecNumber>
    </submittedName>
</protein>
<dbReference type="PANTHER" id="PTHR22916:SF3">
    <property type="entry name" value="UDP-GLCNAC:BETAGAL BETA-1,3-N-ACETYLGLUCOSAMINYLTRANSFERASE-LIKE PROTEIN 1"/>
    <property type="match status" value="1"/>
</dbReference>
<evidence type="ECO:0000259" key="3">
    <source>
        <dbReference type="Pfam" id="PF13524"/>
    </source>
</evidence>
<dbReference type="CDD" id="cd00761">
    <property type="entry name" value="Glyco_tranf_GTA_type"/>
    <property type="match status" value="1"/>
</dbReference>
<sequence length="901" mass="104649">MNYKKILNDLTEHVAWAQSETRRVNAMSHLDSESLKRIKRLPRLDYSLDQFRKRKERAPKKLEIVQKYHNASNRHYIAQFKQSMALIGDSNGSRYYKGLTKPNVAIVCSEFMYEFYKDAMNLHYVTPTNAKDVFAEPIDFFLILTSWKGLYEDEWRGISNPDSEKREALYQIIEHAKSRNVPVVMQSTEDPSNYSRFIGIAQRSDVVFTGDEGKITEYKLDCGHDRIGVLEFGVNPKLHNPIGTRSVEKIDGALFAGSWMEKYSERTEDIMKLLNGVLLADKRLDIIDRNYSLNDPRYHFPEEFAPYVAPSVNYVELQKLSKSYDWVLNVNSIKYSPTMCARRVYESQALGNLILSNYSVAVNNYFPNIFIATNEADAESMMTMFTADERYEHQMHGVRNVMSHHTVYHRLQTIMSALGHTESNLDKSVLVVGSGQNSIVQRDFEQQSYSNKTFVREEEVTAELVTAYDMVAYFNDQFAYGPYYLEDLVNGFKYTDVDFVTQVVYKEGHEWNEGIEHSYTDSFTSRYTTLFWTATAPYNVISGQQKDHGLKGYAIDRFSLERRIAQEDAEQEIRTDYKMTVIIPVYNNGKYLYNKCFLSLKRSSMFKDMEIFIVDDGSSDIETLRQIRQIKEKHANVTTYLYEMGGSGSASRPRNKGVEMATTDYIVFLDPDNEATEDGYAFLYQLMEQDPDLDFATGHMKKLAEKESPIMLPKSYQQDQLVLNDPRQYLLDHNFSVQSIQAMVIRKSFIEAHQLEQVVGAVGQDSLFFTEMMLKAKKVLLVNKVIHDYYAAVSGSTVNAITAKYFEKCLLREEARAKVFKEEKVLDAFNSHRFEVFFELWYLRHLKRSNLQDFKHNVTILYKIYELFQPETLKNEKVATFVELYETNQFEQLAKQFGPEQ</sequence>
<evidence type="ECO:0000313" key="5">
    <source>
        <dbReference type="Proteomes" id="UP001060325"/>
    </source>
</evidence>
<evidence type="ECO:0000256" key="1">
    <source>
        <dbReference type="ARBA" id="ARBA00006739"/>
    </source>
</evidence>
<name>A0ABY5FPV0_9BACL</name>
<comment type="similarity">
    <text evidence="1">Belongs to the glycosyltransferase 2 family.</text>
</comment>
<dbReference type="InterPro" id="IPR029044">
    <property type="entry name" value="Nucleotide-diphossugar_trans"/>
</dbReference>
<dbReference type="Gene3D" id="3.90.550.10">
    <property type="entry name" value="Spore Coat Polysaccharide Biosynthesis Protein SpsA, Chain A"/>
    <property type="match status" value="1"/>
</dbReference>